<feature type="domain" description="Topo IIA-type catalytic" evidence="9">
    <location>
        <begin position="54"/>
        <end position="540"/>
    </location>
</feature>
<reference evidence="10" key="1">
    <citation type="submission" date="2009-10" db="EMBL/GenBank/DDBJ databases">
        <title>Diversity of trophic interactions inside an arsenic-rich microbial ecosystem.</title>
        <authorList>
            <person name="Bertin P.N."/>
            <person name="Heinrich-Salmeron A."/>
            <person name="Pelletier E."/>
            <person name="Goulhen-Chollet F."/>
            <person name="Arsene-Ploetze F."/>
            <person name="Gallien S."/>
            <person name="Calteau A."/>
            <person name="Vallenet D."/>
            <person name="Casiot C."/>
            <person name="Chane-Woon-Ming B."/>
            <person name="Giloteaux L."/>
            <person name="Barakat M."/>
            <person name="Bonnefoy V."/>
            <person name="Bruneel O."/>
            <person name="Chandler M."/>
            <person name="Cleiss J."/>
            <person name="Duran R."/>
            <person name="Elbaz-Poulichet F."/>
            <person name="Fonknechten N."/>
            <person name="Lauga B."/>
            <person name="Mornico D."/>
            <person name="Ortet P."/>
            <person name="Schaeffer C."/>
            <person name="Siguier P."/>
            <person name="Alexander Thil Smith A."/>
            <person name="Van Dorsselaer A."/>
            <person name="Weissenbach J."/>
            <person name="Medigue C."/>
            <person name="Le Paslier D."/>
        </authorList>
    </citation>
    <scope>NUCLEOTIDE SEQUENCE</scope>
</reference>
<dbReference type="InterPro" id="IPR013757">
    <property type="entry name" value="Topo_IIA_A_a_sf"/>
</dbReference>
<dbReference type="GO" id="GO:0003918">
    <property type="term" value="F:DNA topoisomerase type II (double strand cut, ATP-hydrolyzing) activity"/>
    <property type="evidence" value="ECO:0007669"/>
    <property type="project" value="UniProtKB-EC"/>
</dbReference>
<dbReference type="PANTHER" id="PTHR43493">
    <property type="entry name" value="DNA GYRASE/TOPOISOMERASE SUBUNIT A"/>
    <property type="match status" value="1"/>
</dbReference>
<dbReference type="GO" id="GO:0005694">
    <property type="term" value="C:chromosome"/>
    <property type="evidence" value="ECO:0007669"/>
    <property type="project" value="InterPro"/>
</dbReference>
<evidence type="ECO:0000313" key="10">
    <source>
        <dbReference type="EMBL" id="CBH95818.1"/>
    </source>
</evidence>
<feature type="region of interest" description="Disordered" evidence="8">
    <location>
        <begin position="1"/>
        <end position="23"/>
    </location>
</feature>
<keyword evidence="6" id="KW-0472">Membrane</keyword>
<name>E6PLL7_9ZZZZ</name>
<evidence type="ECO:0000256" key="3">
    <source>
        <dbReference type="ARBA" id="ARBA00022475"/>
    </source>
</evidence>
<evidence type="ECO:0000256" key="5">
    <source>
        <dbReference type="ARBA" id="ARBA00023125"/>
    </source>
</evidence>
<dbReference type="SMART" id="SM00434">
    <property type="entry name" value="TOP4c"/>
    <property type="match status" value="1"/>
</dbReference>
<dbReference type="Pfam" id="PF00521">
    <property type="entry name" value="DNA_topoisoIV"/>
    <property type="match status" value="1"/>
</dbReference>
<protein>
    <recommendedName>
        <fullName evidence="2">DNA topoisomerase (ATP-hydrolyzing)</fullName>
        <ecNumber evidence="2">5.6.2.2</ecNumber>
    </recommendedName>
</protein>
<dbReference type="Gene3D" id="2.120.10.90">
    <property type="entry name" value="DNA gyrase/topoisomerase IV, subunit A, C-terminal"/>
    <property type="match status" value="1"/>
</dbReference>
<dbReference type="EC" id="5.6.2.2" evidence="2"/>
<dbReference type="GO" id="GO:0009330">
    <property type="term" value="C:DNA topoisomerase type II (double strand cut, ATP-hydrolyzing) complex"/>
    <property type="evidence" value="ECO:0007669"/>
    <property type="project" value="TreeGrafter"/>
</dbReference>
<dbReference type="GO" id="GO:0005524">
    <property type="term" value="F:ATP binding"/>
    <property type="evidence" value="ECO:0007669"/>
    <property type="project" value="InterPro"/>
</dbReference>
<dbReference type="InterPro" id="IPR002205">
    <property type="entry name" value="Topo_IIA_dom_A"/>
</dbReference>
<keyword evidence="3" id="KW-1003">Cell membrane</keyword>
<comment type="catalytic activity">
    <reaction evidence="1">
        <text>ATP-dependent breakage, passage and rejoining of double-stranded DNA.</text>
        <dbReference type="EC" id="5.6.2.2"/>
    </reaction>
</comment>
<dbReference type="Gene3D" id="3.90.199.10">
    <property type="entry name" value="Topoisomerase II, domain 5"/>
    <property type="match status" value="1"/>
</dbReference>
<keyword evidence="5" id="KW-0238">DNA-binding</keyword>
<evidence type="ECO:0000259" key="9">
    <source>
        <dbReference type="PROSITE" id="PS52040"/>
    </source>
</evidence>
<dbReference type="PROSITE" id="PS52040">
    <property type="entry name" value="TOPO_IIA"/>
    <property type="match status" value="1"/>
</dbReference>
<evidence type="ECO:0000256" key="4">
    <source>
        <dbReference type="ARBA" id="ARBA00023029"/>
    </source>
</evidence>
<dbReference type="GO" id="GO:0006265">
    <property type="term" value="P:DNA topological change"/>
    <property type="evidence" value="ECO:0007669"/>
    <property type="project" value="InterPro"/>
</dbReference>
<dbReference type="InterPro" id="IPR013758">
    <property type="entry name" value="Topo_IIA_A/C_ab"/>
</dbReference>
<dbReference type="Gene3D" id="3.30.1360.40">
    <property type="match status" value="1"/>
</dbReference>
<dbReference type="InterPro" id="IPR006691">
    <property type="entry name" value="GyrA/parC_rep"/>
</dbReference>
<feature type="region of interest" description="Disordered" evidence="8">
    <location>
        <begin position="765"/>
        <end position="792"/>
    </location>
</feature>
<accession>E6PLL7</accession>
<keyword evidence="7 10" id="KW-0413">Isomerase</keyword>
<dbReference type="AlphaFoldDB" id="E6PLL7"/>
<organism evidence="10">
    <name type="scientific">mine drainage metagenome</name>
    <dbReference type="NCBI Taxonomy" id="410659"/>
    <lineage>
        <taxon>unclassified sequences</taxon>
        <taxon>metagenomes</taxon>
        <taxon>ecological metagenomes</taxon>
    </lineage>
</organism>
<dbReference type="InterPro" id="IPR013760">
    <property type="entry name" value="Topo_IIA-like_dom_sf"/>
</dbReference>
<dbReference type="NCBIfam" id="NF004044">
    <property type="entry name" value="PRK05561.1"/>
    <property type="match status" value="1"/>
</dbReference>
<evidence type="ECO:0000256" key="2">
    <source>
        <dbReference type="ARBA" id="ARBA00012895"/>
    </source>
</evidence>
<dbReference type="Gene3D" id="1.10.268.10">
    <property type="entry name" value="Topoisomerase, domain 3"/>
    <property type="match status" value="1"/>
</dbReference>
<dbReference type="PANTHER" id="PTHR43493:SF1">
    <property type="entry name" value="DNA TOPOISOMERASE 4 SUBUNIT A"/>
    <property type="match status" value="1"/>
</dbReference>
<evidence type="ECO:0000256" key="7">
    <source>
        <dbReference type="ARBA" id="ARBA00023235"/>
    </source>
</evidence>
<dbReference type="EMBL" id="CABM01000013">
    <property type="protein sequence ID" value="CBH95818.1"/>
    <property type="molecule type" value="Genomic_DNA"/>
</dbReference>
<evidence type="ECO:0000256" key="8">
    <source>
        <dbReference type="SAM" id="MobiDB-lite"/>
    </source>
</evidence>
<evidence type="ECO:0000256" key="1">
    <source>
        <dbReference type="ARBA" id="ARBA00000185"/>
    </source>
</evidence>
<comment type="caution">
    <text evidence="10">The sequence shown here is derived from an EMBL/GenBank/DDBJ whole genome shotgun (WGS) entry which is preliminary data.</text>
</comment>
<dbReference type="HAMAP" id="MF_00936">
    <property type="entry name" value="ParC_type1"/>
    <property type="match status" value="1"/>
</dbReference>
<evidence type="ECO:0000256" key="6">
    <source>
        <dbReference type="ARBA" id="ARBA00023136"/>
    </source>
</evidence>
<dbReference type="SUPFAM" id="SSF101904">
    <property type="entry name" value="GyrA/ParC C-terminal domain-like"/>
    <property type="match status" value="1"/>
</dbReference>
<dbReference type="InterPro" id="IPR050220">
    <property type="entry name" value="Type_II_DNA_Topoisomerases"/>
</dbReference>
<sequence length="792" mass="85403">MTTPADPTPDLFSTPPADPPASLDVADADNPSLADYARRAYLDYAISVVKGRALPDVCDGLKPVQRRLLYAMDRMGLASGAKPVKSARVVGDVLGKFHPHSDQAAYDALVRLAQDFAQRYPLIDGQGNFGSRDGDGAAAMRYTEARLTPIARLLLDEVDMGTVDFVPNYDGSTIEPRLLPARLPFVLLNGASGIAVGLATEIPAHNLREVAAACVAVLRKPGLTLDELLDIVPGPDFATAGQIISSPQDIREAYANGRGSLKVRARWSVEELARGQWQLIVTELPPGASAQRVLQEIEELTDPKPKAGKKAISTEQQQLKQTVLAVLDGVRDESGRDAAVRLVFEPKSSRVPVDELVSVLLSTTSLEQSVPLNLVVVGADGKPRQKSLLDILREWTAFRQATVRRRSRHRLEQVQERLHILEGRRVVLLNIDEVIRIIRESDEPKDALMQRFNLSERQADDILDIRLRQLARLEAIKIEQEIDKLTVEQGELQTLLADDRALTRKVIKEIEADARQFGDARRTLIQAESRATLDVRVPDEPVTAIVSQMGWLRTQKGHGLELANLGFKPGDALLATFECRSTGTLWVLGSDGRAYSIGIAQLPGGRGDGQPVTSFIDLASGTTPAHYWAGAADTPLLLASSAGYGLIAPAESLNSRQKAGKTFLAIEAGETLLPPQALRMARGEAGVVVAAERIAVLGSSGRLLIFGVDELRQLPRGGRGVTLMALESKETVLAAVALLPGVALDILGTGRGGTPKTQTLQARAQQDYAGKRARKGKSVAGPGFKPAGLRAV</sequence>
<keyword evidence="4" id="KW-0799">Topoisomerase</keyword>
<dbReference type="SUPFAM" id="SSF56719">
    <property type="entry name" value="Type II DNA topoisomerase"/>
    <property type="match status" value="1"/>
</dbReference>
<dbReference type="GO" id="GO:0005737">
    <property type="term" value="C:cytoplasm"/>
    <property type="evidence" value="ECO:0007669"/>
    <property type="project" value="TreeGrafter"/>
</dbReference>
<dbReference type="GO" id="GO:0003677">
    <property type="term" value="F:DNA binding"/>
    <property type="evidence" value="ECO:0007669"/>
    <property type="project" value="UniProtKB-KW"/>
</dbReference>
<gene>
    <name evidence="10" type="primary">parC</name>
    <name evidence="10" type="ORF">CARN2_2088</name>
</gene>
<dbReference type="NCBIfam" id="TIGR01062">
    <property type="entry name" value="parC_Gneg"/>
    <property type="match status" value="1"/>
</dbReference>
<dbReference type="CDD" id="cd00187">
    <property type="entry name" value="TOP4c"/>
    <property type="match status" value="1"/>
</dbReference>
<proteinExistence type="inferred from homology"/>
<dbReference type="Pfam" id="PF03989">
    <property type="entry name" value="DNA_gyraseA_C"/>
    <property type="match status" value="2"/>
</dbReference>
<dbReference type="InterPro" id="IPR005742">
    <property type="entry name" value="TopoIV_A_Gneg"/>
</dbReference>
<dbReference type="InterPro" id="IPR035516">
    <property type="entry name" value="Gyrase/topoIV_suA_C"/>
</dbReference>
<dbReference type="FunFam" id="1.10.268.10:FF:000001">
    <property type="entry name" value="DNA gyrase subunit A"/>
    <property type="match status" value="1"/>
</dbReference>